<keyword evidence="12" id="KW-0508">mRNA splicing</keyword>
<evidence type="ECO:0000313" key="20">
    <source>
        <dbReference type="Proteomes" id="UP000091820"/>
    </source>
</evidence>
<evidence type="ECO:0000256" key="8">
    <source>
        <dbReference type="ARBA" id="ARBA00022553"/>
    </source>
</evidence>
<proteinExistence type="inferred from homology"/>
<organism evidence="19 20">
    <name type="scientific">Glossina brevipalpis</name>
    <dbReference type="NCBI Taxonomy" id="37001"/>
    <lineage>
        <taxon>Eukaryota</taxon>
        <taxon>Metazoa</taxon>
        <taxon>Ecdysozoa</taxon>
        <taxon>Arthropoda</taxon>
        <taxon>Hexapoda</taxon>
        <taxon>Insecta</taxon>
        <taxon>Pterygota</taxon>
        <taxon>Neoptera</taxon>
        <taxon>Endopterygota</taxon>
        <taxon>Diptera</taxon>
        <taxon>Brachycera</taxon>
        <taxon>Muscomorpha</taxon>
        <taxon>Hippoboscoidea</taxon>
        <taxon>Glossinidae</taxon>
        <taxon>Glossina</taxon>
    </lineage>
</organism>
<dbReference type="PANTHER" id="PTHR12978">
    <property type="entry name" value="HISTIDINE TRIAD HIT PROTEIN MEMBER"/>
    <property type="match status" value="1"/>
</dbReference>
<dbReference type="GO" id="GO:0000290">
    <property type="term" value="P:deadenylation-dependent decapping of nuclear-transcribed mRNA"/>
    <property type="evidence" value="ECO:0007669"/>
    <property type="project" value="UniProtKB-UniRule"/>
</dbReference>
<evidence type="ECO:0000256" key="18">
    <source>
        <dbReference type="SAM" id="MobiDB-lite"/>
    </source>
</evidence>
<feature type="binding site" evidence="17">
    <location>
        <begin position="282"/>
        <end position="293"/>
    </location>
    <ligand>
        <name>substrate</name>
    </ligand>
</feature>
<dbReference type="AlphaFoldDB" id="A0A1A9X208"/>
<evidence type="ECO:0000256" key="15">
    <source>
        <dbReference type="PIRNR" id="PIRNR028973"/>
    </source>
</evidence>
<dbReference type="GO" id="GO:0000932">
    <property type="term" value="C:P-body"/>
    <property type="evidence" value="ECO:0007669"/>
    <property type="project" value="TreeGrafter"/>
</dbReference>
<dbReference type="InterPro" id="IPR011145">
    <property type="entry name" value="Scavenger_mRNA_decap_enz_N"/>
</dbReference>
<evidence type="ECO:0000256" key="7">
    <source>
        <dbReference type="ARBA" id="ARBA00022490"/>
    </source>
</evidence>
<feature type="compositionally biased region" description="Basic and acidic residues" evidence="18">
    <location>
        <begin position="357"/>
        <end position="389"/>
    </location>
</feature>
<dbReference type="InterPro" id="IPR008594">
    <property type="entry name" value="DcpS/DCS2"/>
</dbReference>
<feature type="binding site" evidence="17">
    <location>
        <position position="219"/>
    </location>
    <ligand>
        <name>substrate</name>
    </ligand>
</feature>
<dbReference type="FunFam" id="3.30.200.40:FF:000001">
    <property type="entry name" value="m7GpppX diphosphatase"/>
    <property type="match status" value="1"/>
</dbReference>
<feature type="active site" description="Nucleophile" evidence="16">
    <location>
        <position position="291"/>
    </location>
</feature>
<keyword evidence="10 15" id="KW-0378">Hydrolase</keyword>
<dbReference type="GO" id="GO:0000340">
    <property type="term" value="F:RNA 7-methylguanosine cap binding"/>
    <property type="evidence" value="ECO:0007669"/>
    <property type="project" value="UniProtKB-UniRule"/>
</dbReference>
<dbReference type="SUPFAM" id="SSF54197">
    <property type="entry name" value="HIT-like"/>
    <property type="match status" value="1"/>
</dbReference>
<feature type="region of interest" description="Disordered" evidence="18">
    <location>
        <begin position="354"/>
        <end position="389"/>
    </location>
</feature>
<feature type="binding site" evidence="17">
    <location>
        <position position="221"/>
    </location>
    <ligand>
        <name>substrate</name>
    </ligand>
</feature>
<feature type="binding site" evidence="17">
    <location>
        <position position="189"/>
    </location>
    <ligand>
        <name>substrate</name>
    </ligand>
</feature>
<dbReference type="Proteomes" id="UP000091820">
    <property type="component" value="Unassembled WGS sequence"/>
</dbReference>
<keyword evidence="13 15" id="KW-0539">Nucleus</keyword>
<dbReference type="GO" id="GO:0140932">
    <property type="term" value="F:5'-(N(7)-methyl 5'-triphosphoguanosine)-[mRNA] diphosphatase activity"/>
    <property type="evidence" value="ECO:0007669"/>
    <property type="project" value="UniProtKB-EC"/>
</dbReference>
<evidence type="ECO:0000313" key="19">
    <source>
        <dbReference type="EnsemblMetazoa" id="GBRI041342-PA"/>
    </source>
</evidence>
<dbReference type="STRING" id="37001.A0A1A9X208"/>
<dbReference type="InterPro" id="IPR036265">
    <property type="entry name" value="HIT-like_sf"/>
</dbReference>
<keyword evidence="9 15" id="KW-0507">mRNA processing</keyword>
<evidence type="ECO:0000256" key="16">
    <source>
        <dbReference type="PIRSR" id="PIRSR028973-1"/>
    </source>
</evidence>
<evidence type="ECO:0000256" key="4">
    <source>
        <dbReference type="ARBA" id="ARBA00011140"/>
    </source>
</evidence>
<dbReference type="EC" id="3.6.1.59" evidence="5 15"/>
<dbReference type="GO" id="GO:0006397">
    <property type="term" value="P:mRNA processing"/>
    <property type="evidence" value="ECO:0007669"/>
    <property type="project" value="UniProtKB-KW"/>
</dbReference>
<feature type="binding site" evidence="17">
    <location>
        <position position="199"/>
    </location>
    <ligand>
        <name>substrate</name>
    </ligand>
</feature>
<sequence length="389" mass="45381">MPETFKISEMKTEATVITDTDKKVELETTKLATPNKQTNEVINYDLTKFQIIKVLNNNTRSKSITLLGKFPEQSDTDNAIVIFEKQTFRESEVITSPELEENVNDSSPTSKFCSDLKVQTEFINDVYGSYQCFPPVQFSGLSCSVIYPASKKHIEKYSICQKYVISETPELYEEITLPYISISQHSLEWVYNILEHKQEADRIVYEDPDPETGFILLPDFKWDGRTLETLYLLVISHKRDIKSLRDLNAHHLPLLRNIRARASEAIEKRYGLISTQLRMYFHYQPSFYHLHIHINPIRNDAPGIWCEKSHMLDTVINNLELIENYYQKATLPFVLHEGNELLEQYEMKISIRRAPKRSPEECNEKEENTRSTKKIKLDDVVTTREDISK</sequence>
<evidence type="ECO:0000256" key="11">
    <source>
        <dbReference type="ARBA" id="ARBA00022990"/>
    </source>
</evidence>
<evidence type="ECO:0000256" key="12">
    <source>
        <dbReference type="ARBA" id="ARBA00023187"/>
    </source>
</evidence>
<keyword evidence="7" id="KW-0963">Cytoplasm</keyword>
<dbReference type="PIRSF" id="PIRSF028973">
    <property type="entry name" value="Scavenger_mRNA_decap_enz"/>
    <property type="match status" value="1"/>
</dbReference>
<comment type="subcellular location">
    <subcellularLocation>
        <location evidence="2">Cytoplasm</location>
    </subcellularLocation>
    <subcellularLocation>
        <location evidence="1 15">Nucleus</location>
    </subcellularLocation>
</comment>
<evidence type="ECO:0000256" key="2">
    <source>
        <dbReference type="ARBA" id="ARBA00004496"/>
    </source>
</evidence>
<comment type="subunit">
    <text evidence="4">Homodimer. Associates with components of the exosome multienzyme ribonuclease complex, such as EXOSC3 and EXOSC4. Interacts with NDOR1.</text>
</comment>
<dbReference type="Gene3D" id="3.30.428.10">
    <property type="entry name" value="HIT-like"/>
    <property type="match status" value="1"/>
</dbReference>
<evidence type="ECO:0000256" key="3">
    <source>
        <dbReference type="ARBA" id="ARBA00010208"/>
    </source>
</evidence>
<dbReference type="EnsemblMetazoa" id="GBRI041342-RA">
    <property type="protein sequence ID" value="GBRI041342-PA"/>
    <property type="gene ID" value="GBRI041342"/>
</dbReference>
<evidence type="ECO:0000256" key="6">
    <source>
        <dbReference type="ARBA" id="ARBA00015636"/>
    </source>
</evidence>
<dbReference type="SUPFAM" id="SSF102860">
    <property type="entry name" value="mRNA decapping enzyme DcpS N-terminal domain"/>
    <property type="match status" value="1"/>
</dbReference>
<name>A0A1A9X208_9MUSC</name>
<dbReference type="GO" id="GO:0005634">
    <property type="term" value="C:nucleus"/>
    <property type="evidence" value="ECO:0007669"/>
    <property type="project" value="UniProtKB-SubCell"/>
</dbReference>
<keyword evidence="20" id="KW-1185">Reference proteome</keyword>
<dbReference type="Gene3D" id="3.30.200.40">
    <property type="entry name" value="Scavenger mRNA decapping enzyme, N-terminal domain"/>
    <property type="match status" value="1"/>
</dbReference>
<comment type="function">
    <text evidence="15">Decapping scavenger enzyme that catalyzes the cleavage of a residual cap structure following the degradation of mRNAs by the 3'-&gt;5' exosome-mediated mRNA decay pathway.</text>
</comment>
<comment type="catalytic activity">
    <reaction evidence="14 15">
        <text>a 5'-end (N(7)-methyl 5'-triphosphoguanosine)-ribonucleoside in mRNA + H2O = N(7)-methyl-GMP + a 5'-end diphospho-ribonucleoside in mRNA + 2 H(+)</text>
        <dbReference type="Rhea" id="RHEA:65388"/>
        <dbReference type="Rhea" id="RHEA-COMP:17165"/>
        <dbReference type="Rhea" id="RHEA-COMP:17167"/>
        <dbReference type="ChEBI" id="CHEBI:15377"/>
        <dbReference type="ChEBI" id="CHEBI:15378"/>
        <dbReference type="ChEBI" id="CHEBI:58285"/>
        <dbReference type="ChEBI" id="CHEBI:156461"/>
        <dbReference type="ChEBI" id="CHEBI:167616"/>
        <dbReference type="EC" id="3.6.1.59"/>
    </reaction>
</comment>
<reference evidence="20" key="1">
    <citation type="submission" date="2014-03" db="EMBL/GenBank/DDBJ databases">
        <authorList>
            <person name="Aksoy S."/>
            <person name="Warren W."/>
            <person name="Wilson R.K."/>
        </authorList>
    </citation>
    <scope>NUCLEOTIDE SEQUENCE [LARGE SCALE GENOMIC DNA]</scope>
    <source>
        <strain evidence="20">IAEA</strain>
    </source>
</reference>
<keyword evidence="8" id="KW-0597">Phosphoprotein</keyword>
<dbReference type="Pfam" id="PF05652">
    <property type="entry name" value="DcpS"/>
    <property type="match status" value="1"/>
</dbReference>
<dbReference type="GO" id="GO:0008380">
    <property type="term" value="P:RNA splicing"/>
    <property type="evidence" value="ECO:0007669"/>
    <property type="project" value="UniProtKB-KW"/>
</dbReference>
<evidence type="ECO:0000256" key="5">
    <source>
        <dbReference type="ARBA" id="ARBA00012520"/>
    </source>
</evidence>
<keyword evidence="11" id="KW-0007">Acetylation</keyword>
<evidence type="ECO:0000256" key="17">
    <source>
        <dbReference type="PIRSR" id="PIRSR028973-2"/>
    </source>
</evidence>
<dbReference type="PANTHER" id="PTHR12978:SF0">
    <property type="entry name" value="M7GPPPX DIPHOSPHATASE"/>
    <property type="match status" value="1"/>
</dbReference>
<evidence type="ECO:0000256" key="14">
    <source>
        <dbReference type="ARBA" id="ARBA00048222"/>
    </source>
</evidence>
<dbReference type="FunFam" id="3.30.428.10:FF:000006">
    <property type="entry name" value="m7GpppX diphosphatase"/>
    <property type="match status" value="1"/>
</dbReference>
<comment type="similarity">
    <text evidence="3 15">Belongs to the HIT family.</text>
</comment>
<dbReference type="Pfam" id="PF11969">
    <property type="entry name" value="DcpS_C"/>
    <property type="match status" value="1"/>
</dbReference>
<evidence type="ECO:0000256" key="10">
    <source>
        <dbReference type="ARBA" id="ARBA00022801"/>
    </source>
</evidence>
<evidence type="ECO:0000256" key="1">
    <source>
        <dbReference type="ARBA" id="ARBA00004123"/>
    </source>
</evidence>
<evidence type="ECO:0000256" key="9">
    <source>
        <dbReference type="ARBA" id="ARBA00022664"/>
    </source>
</evidence>
<dbReference type="VEuPathDB" id="VectorBase:GBRI041342"/>
<accession>A0A1A9X208</accession>
<evidence type="ECO:0000256" key="13">
    <source>
        <dbReference type="ARBA" id="ARBA00023242"/>
    </source>
</evidence>
<protein>
    <recommendedName>
        <fullName evidence="6 15">m7GpppX diphosphatase</fullName>
        <ecNumber evidence="5 15">3.6.1.59</ecNumber>
    </recommendedName>
</protein>
<reference evidence="19" key="2">
    <citation type="submission" date="2020-05" db="UniProtKB">
        <authorList>
            <consortium name="EnsemblMetazoa"/>
        </authorList>
    </citation>
    <scope>IDENTIFICATION</scope>
    <source>
        <strain evidence="19">IAEA</strain>
    </source>
</reference>